<dbReference type="Pfam" id="PF02350">
    <property type="entry name" value="Epimerase_2"/>
    <property type="match status" value="1"/>
</dbReference>
<dbReference type="EC" id="5.1.3.14" evidence="3"/>
<dbReference type="Gene3D" id="3.40.50.2000">
    <property type="entry name" value="Glycogen Phosphorylase B"/>
    <property type="match status" value="2"/>
</dbReference>
<reference evidence="6 7" key="1">
    <citation type="submission" date="2016-10" db="EMBL/GenBank/DDBJ databases">
        <authorList>
            <person name="Varghese N."/>
            <person name="Submissions S."/>
        </authorList>
    </citation>
    <scope>NUCLEOTIDE SEQUENCE [LARGE SCALE GENOMIC DNA]</scope>
    <source>
        <strain evidence="6 7">CGMCC 1.10941</strain>
    </source>
</reference>
<organism evidence="6 7">
    <name type="scientific">Chryseobacterium taihuense</name>
    <dbReference type="NCBI Taxonomy" id="1141221"/>
    <lineage>
        <taxon>Bacteria</taxon>
        <taxon>Pseudomonadati</taxon>
        <taxon>Bacteroidota</taxon>
        <taxon>Flavobacteriia</taxon>
        <taxon>Flavobacteriales</taxon>
        <taxon>Weeksellaceae</taxon>
        <taxon>Chryseobacterium group</taxon>
        <taxon>Chryseobacterium</taxon>
    </lineage>
</organism>
<evidence type="ECO:0000256" key="4">
    <source>
        <dbReference type="RuleBase" id="RU003513"/>
    </source>
</evidence>
<keyword evidence="7" id="KW-1185">Reference proteome</keyword>
<gene>
    <name evidence="6" type="ORF">SAMN05216273_107165</name>
</gene>
<evidence type="ECO:0000256" key="3">
    <source>
        <dbReference type="ARBA" id="ARBA00038858"/>
    </source>
</evidence>
<dbReference type="RefSeq" id="WP_089743659.1">
    <property type="nucleotide sequence ID" value="NZ_FNHD01000007.1"/>
</dbReference>
<accession>A0ABY0QTM4</accession>
<comment type="similarity">
    <text evidence="2 4">Belongs to the UDP-N-acetylglucosamine 2-epimerase family.</text>
</comment>
<dbReference type="PANTHER" id="PTHR43174">
    <property type="entry name" value="UDP-N-ACETYLGLUCOSAMINE 2-EPIMERASE"/>
    <property type="match status" value="1"/>
</dbReference>
<evidence type="ECO:0000313" key="7">
    <source>
        <dbReference type="Proteomes" id="UP000199242"/>
    </source>
</evidence>
<evidence type="ECO:0000313" key="6">
    <source>
        <dbReference type="EMBL" id="SDL86381.1"/>
    </source>
</evidence>
<dbReference type="InterPro" id="IPR029767">
    <property type="entry name" value="WecB-like"/>
</dbReference>
<keyword evidence="1 4" id="KW-0413">Isomerase</keyword>
<dbReference type="EMBL" id="FNHD01000007">
    <property type="protein sequence ID" value="SDL86381.1"/>
    <property type="molecule type" value="Genomic_DNA"/>
</dbReference>
<protein>
    <recommendedName>
        <fullName evidence="3">UDP-N-acetylglucosamine 2-epimerase (non-hydrolyzing)</fullName>
        <ecNumber evidence="3">5.1.3.14</ecNumber>
    </recommendedName>
</protein>
<dbReference type="NCBIfam" id="TIGR00236">
    <property type="entry name" value="wecB"/>
    <property type="match status" value="1"/>
</dbReference>
<comment type="caution">
    <text evidence="6">The sequence shown here is derived from an EMBL/GenBank/DDBJ whole genome shotgun (WGS) entry which is preliminary data.</text>
</comment>
<proteinExistence type="inferred from homology"/>
<evidence type="ECO:0000256" key="2">
    <source>
        <dbReference type="ARBA" id="ARBA00038209"/>
    </source>
</evidence>
<name>A0ABY0QTM4_9FLAO</name>
<dbReference type="Proteomes" id="UP000199242">
    <property type="component" value="Unassembled WGS sequence"/>
</dbReference>
<dbReference type="InterPro" id="IPR003331">
    <property type="entry name" value="UDP_GlcNAc_Epimerase_2_dom"/>
</dbReference>
<feature type="domain" description="UDP-N-acetylglucosamine 2-epimerase" evidence="5">
    <location>
        <begin position="26"/>
        <end position="353"/>
    </location>
</feature>
<dbReference type="SUPFAM" id="SSF53756">
    <property type="entry name" value="UDP-Glycosyltransferase/glycogen phosphorylase"/>
    <property type="match status" value="1"/>
</dbReference>
<dbReference type="CDD" id="cd03786">
    <property type="entry name" value="GTB_UDP-GlcNAc_2-Epimerase"/>
    <property type="match status" value="1"/>
</dbReference>
<evidence type="ECO:0000259" key="5">
    <source>
        <dbReference type="Pfam" id="PF02350"/>
    </source>
</evidence>
<evidence type="ECO:0000256" key="1">
    <source>
        <dbReference type="ARBA" id="ARBA00023235"/>
    </source>
</evidence>
<dbReference type="PANTHER" id="PTHR43174:SF2">
    <property type="entry name" value="UDP-N-ACETYLGLUCOSAMINE 2-EPIMERASE"/>
    <property type="match status" value="1"/>
</dbReference>
<sequence length="355" mass="40292">MKKTAIIYGTRPEFLKVFPIILEAQKRKLNFIAINTGQHSNLLTDLENLFEFKPNYNLNVQNTKYSNSELLAQIITRISNVLKKENFTHIIAQGDTLSVLGASITGFLEKLPFYHIEAGLRTTNINEPFPEEFNRRSTTIATKLHFAPTLRSKNNLLKEGINENDIYVTGNTIIDMLSHVIERENIEIKKNNLVIITAHRRENIGQNLENIGIAIKDLATENKNITFKWILHPNPNVRNQIKCILKDHPNNIEFLEPLNYIDNLKLMANANLIITDSGGIQEEAPSLNKKVLILRDETERPEVIECNCGILVGSNIDKIKNTFNNEINKQSDFLAINPFGNGDAAKKILSIIEND</sequence>